<proteinExistence type="predicted"/>
<evidence type="ECO:0000313" key="1">
    <source>
        <dbReference type="EMBL" id="RHM03198.1"/>
    </source>
</evidence>
<comment type="caution">
    <text evidence="1">The sequence shown here is derived from an EMBL/GenBank/DDBJ whole genome shotgun (WGS) entry which is preliminary data.</text>
</comment>
<keyword evidence="2" id="KW-1185">Reference proteome</keyword>
<accession>A0A415NRW0</accession>
<name>A0A415NRW0_9FIRM</name>
<evidence type="ECO:0000313" key="2">
    <source>
        <dbReference type="Proteomes" id="UP000284868"/>
    </source>
</evidence>
<protein>
    <submittedName>
        <fullName evidence="1">Recombinase family protein</fullName>
    </submittedName>
</protein>
<reference evidence="1 2" key="1">
    <citation type="submission" date="2018-08" db="EMBL/GenBank/DDBJ databases">
        <title>A genome reference for cultivated species of the human gut microbiota.</title>
        <authorList>
            <person name="Zou Y."/>
            <person name="Xue W."/>
            <person name="Luo G."/>
        </authorList>
    </citation>
    <scope>NUCLEOTIDE SEQUENCE [LARGE SCALE GENOMIC DNA]</scope>
    <source>
        <strain evidence="1 2">AF35-6BH</strain>
    </source>
</reference>
<organism evidence="1 2">
    <name type="scientific">Amedibacillus dolichus</name>
    <dbReference type="NCBI Taxonomy" id="31971"/>
    <lineage>
        <taxon>Bacteria</taxon>
        <taxon>Bacillati</taxon>
        <taxon>Bacillota</taxon>
        <taxon>Erysipelotrichia</taxon>
        <taxon>Erysipelotrichales</taxon>
        <taxon>Erysipelotrichaceae</taxon>
        <taxon>Amedibacillus</taxon>
    </lineage>
</organism>
<gene>
    <name evidence="1" type="ORF">DWZ83_11095</name>
</gene>
<dbReference type="Proteomes" id="UP000284868">
    <property type="component" value="Unassembled WGS sequence"/>
</dbReference>
<dbReference type="AlphaFoldDB" id="A0A415NRW0"/>
<sequence>RLLNTNHNTFTNWIKRYENDR</sequence>
<feature type="non-terminal residue" evidence="1">
    <location>
        <position position="1"/>
    </location>
</feature>
<dbReference type="EMBL" id="QRPK01000165">
    <property type="protein sequence ID" value="RHM03198.1"/>
    <property type="molecule type" value="Genomic_DNA"/>
</dbReference>